<dbReference type="GeneID" id="80361263"/>
<dbReference type="CDD" id="cd19543">
    <property type="entry name" value="DCL_NRPS"/>
    <property type="match status" value="2"/>
</dbReference>
<dbReference type="PANTHER" id="PTHR45527:SF1">
    <property type="entry name" value="FATTY ACID SYNTHASE"/>
    <property type="match status" value="1"/>
</dbReference>
<dbReference type="NCBIfam" id="NF004282">
    <property type="entry name" value="PRK05691.1"/>
    <property type="match status" value="5"/>
</dbReference>
<dbReference type="InterPro" id="IPR029063">
    <property type="entry name" value="SAM-dependent_MTases_sf"/>
</dbReference>
<evidence type="ECO:0000313" key="7">
    <source>
        <dbReference type="EMBL" id="BAO99222.1"/>
    </source>
</evidence>
<dbReference type="NCBIfam" id="TIGR01720">
    <property type="entry name" value="NRPS-para261"/>
    <property type="match status" value="2"/>
</dbReference>
<dbReference type="NCBIfam" id="NF003417">
    <property type="entry name" value="PRK04813.1"/>
    <property type="match status" value="6"/>
</dbReference>
<dbReference type="CDD" id="cd19540">
    <property type="entry name" value="LCL_NRPS-like"/>
    <property type="match status" value="3"/>
</dbReference>
<protein>
    <submittedName>
        <fullName evidence="7">Putative non-ribosomal peptide synthetase</fullName>
    </submittedName>
</protein>
<dbReference type="SUPFAM" id="SSF53474">
    <property type="entry name" value="alpha/beta-Hydrolases"/>
    <property type="match status" value="1"/>
</dbReference>
<proteinExistence type="inferred from homology"/>
<dbReference type="PROSITE" id="PS00455">
    <property type="entry name" value="AMP_BINDING"/>
    <property type="match status" value="5"/>
</dbReference>
<dbReference type="GO" id="GO:0072330">
    <property type="term" value="P:monocarboxylic acid biosynthetic process"/>
    <property type="evidence" value="ECO:0007669"/>
    <property type="project" value="UniProtKB-ARBA"/>
</dbReference>
<evidence type="ECO:0000256" key="1">
    <source>
        <dbReference type="ARBA" id="ARBA00001957"/>
    </source>
</evidence>
<dbReference type="Pfam" id="PF00975">
    <property type="entry name" value="Thioesterase"/>
    <property type="match status" value="1"/>
</dbReference>
<dbReference type="PANTHER" id="PTHR45527">
    <property type="entry name" value="NONRIBOSOMAL PEPTIDE SYNTHETASE"/>
    <property type="match status" value="1"/>
</dbReference>
<dbReference type="Gene3D" id="3.40.50.150">
    <property type="entry name" value="Vaccinia Virus protein VP39"/>
    <property type="match status" value="1"/>
</dbReference>
<dbReference type="EMBL" id="AB701627">
    <property type="protein sequence ID" value="BAO99222.1"/>
    <property type="molecule type" value="Genomic_DNA"/>
</dbReference>
<dbReference type="Pfam" id="PF00668">
    <property type="entry name" value="Condensation"/>
    <property type="match status" value="7"/>
</dbReference>
<evidence type="ECO:0000256" key="4">
    <source>
        <dbReference type="ARBA" id="ARBA00022553"/>
    </source>
</evidence>
<dbReference type="InterPro" id="IPR023213">
    <property type="entry name" value="CAT-like_dom_sf"/>
</dbReference>
<dbReference type="SMART" id="SM00823">
    <property type="entry name" value="PKS_PP"/>
    <property type="match status" value="5"/>
</dbReference>
<dbReference type="GO" id="GO:0008610">
    <property type="term" value="P:lipid biosynthetic process"/>
    <property type="evidence" value="ECO:0007669"/>
    <property type="project" value="UniProtKB-ARBA"/>
</dbReference>
<dbReference type="InterPro" id="IPR020806">
    <property type="entry name" value="PKS_PP-bd"/>
</dbReference>
<dbReference type="Gene3D" id="3.40.50.1820">
    <property type="entry name" value="alpha/beta hydrolase"/>
    <property type="match status" value="1"/>
</dbReference>
<dbReference type="Pfam" id="PF00550">
    <property type="entry name" value="PP-binding"/>
    <property type="match status" value="5"/>
</dbReference>
<accession>A0A060PU74</accession>
<dbReference type="InterPro" id="IPR013217">
    <property type="entry name" value="Methyltransf_12"/>
</dbReference>
<dbReference type="InterPro" id="IPR020802">
    <property type="entry name" value="TesA-like"/>
</dbReference>
<evidence type="ECO:0000256" key="2">
    <source>
        <dbReference type="ARBA" id="ARBA00006432"/>
    </source>
</evidence>
<dbReference type="FunFam" id="2.30.38.10:FF:000001">
    <property type="entry name" value="Non-ribosomal peptide synthetase PvdI"/>
    <property type="match status" value="3"/>
</dbReference>
<dbReference type="FunFam" id="3.30.300.30:FF:000010">
    <property type="entry name" value="Enterobactin synthetase component F"/>
    <property type="match status" value="4"/>
</dbReference>
<dbReference type="PROSITE" id="PS00012">
    <property type="entry name" value="PHOSPHOPANTETHEINE"/>
    <property type="match status" value="5"/>
</dbReference>
<keyword evidence="5" id="KW-0677">Repeat</keyword>
<dbReference type="FunFam" id="1.10.1200.10:FF:000016">
    <property type="entry name" value="Non-ribosomal peptide synthase"/>
    <property type="match status" value="2"/>
</dbReference>
<dbReference type="NCBIfam" id="TIGR01733">
    <property type="entry name" value="AA-adenyl-dom"/>
    <property type="match status" value="5"/>
</dbReference>
<dbReference type="SUPFAM" id="SSF52777">
    <property type="entry name" value="CoA-dependent acyltransferases"/>
    <property type="match status" value="14"/>
</dbReference>
<dbReference type="FunFam" id="1.10.1200.10:FF:000005">
    <property type="entry name" value="Nonribosomal peptide synthetase 1"/>
    <property type="match status" value="3"/>
</dbReference>
<dbReference type="GO" id="GO:0005829">
    <property type="term" value="C:cytosol"/>
    <property type="evidence" value="ECO:0007669"/>
    <property type="project" value="TreeGrafter"/>
</dbReference>
<dbReference type="Pfam" id="PF13193">
    <property type="entry name" value="AMP-binding_C"/>
    <property type="match status" value="5"/>
</dbReference>
<comment type="similarity">
    <text evidence="2">Belongs to the ATP-dependent AMP-binding enzyme family.</text>
</comment>
<dbReference type="InterPro" id="IPR006162">
    <property type="entry name" value="Ppantetheine_attach_site"/>
</dbReference>
<dbReference type="InterPro" id="IPR010071">
    <property type="entry name" value="AA_adenyl_dom"/>
</dbReference>
<evidence type="ECO:0000256" key="5">
    <source>
        <dbReference type="ARBA" id="ARBA00022737"/>
    </source>
</evidence>
<dbReference type="SMART" id="SM00824">
    <property type="entry name" value="PKS_TE"/>
    <property type="match status" value="1"/>
</dbReference>
<dbReference type="UniPathway" id="UPA00011"/>
<dbReference type="CDD" id="cd12117">
    <property type="entry name" value="A_NRPS_Srf_like"/>
    <property type="match status" value="1"/>
</dbReference>
<dbReference type="InterPro" id="IPR025110">
    <property type="entry name" value="AMP-bd_C"/>
</dbReference>
<dbReference type="InterPro" id="IPR009081">
    <property type="entry name" value="PP-bd_ACP"/>
</dbReference>
<dbReference type="InterPro" id="IPR020845">
    <property type="entry name" value="AMP-binding_CS"/>
</dbReference>
<dbReference type="Gene3D" id="2.30.38.10">
    <property type="entry name" value="Luciferase, Domain 3"/>
    <property type="match status" value="5"/>
</dbReference>
<dbReference type="InterPro" id="IPR001031">
    <property type="entry name" value="Thioesterase"/>
</dbReference>
<dbReference type="InterPro" id="IPR029058">
    <property type="entry name" value="AB_hydrolase_fold"/>
</dbReference>
<dbReference type="InterPro" id="IPR000873">
    <property type="entry name" value="AMP-dep_synth/lig_dom"/>
</dbReference>
<dbReference type="FunFam" id="3.40.50.980:FF:000001">
    <property type="entry name" value="Non-ribosomal peptide synthetase"/>
    <property type="match status" value="5"/>
</dbReference>
<name>A0A060PU74_NOCBR</name>
<dbReference type="RefSeq" id="WP_042258497.1">
    <property type="nucleotide sequence ID" value="NZ_CP022088.2"/>
</dbReference>
<dbReference type="Pfam" id="PF00501">
    <property type="entry name" value="AMP-binding"/>
    <property type="match status" value="5"/>
</dbReference>
<dbReference type="Gene3D" id="1.10.1200.10">
    <property type="entry name" value="ACP-like"/>
    <property type="match status" value="4"/>
</dbReference>
<dbReference type="Gene3D" id="3.30.559.10">
    <property type="entry name" value="Chloramphenicol acetyltransferase-like domain"/>
    <property type="match status" value="7"/>
</dbReference>
<dbReference type="SUPFAM" id="SSF47336">
    <property type="entry name" value="ACP-like"/>
    <property type="match status" value="5"/>
</dbReference>
<evidence type="ECO:0000256" key="3">
    <source>
        <dbReference type="ARBA" id="ARBA00022450"/>
    </source>
</evidence>
<dbReference type="InterPro" id="IPR001242">
    <property type="entry name" value="Condensation_dom"/>
</dbReference>
<dbReference type="InterPro" id="IPR045851">
    <property type="entry name" value="AMP-bd_C_sf"/>
</dbReference>
<keyword evidence="4" id="KW-0597">Phosphoprotein</keyword>
<sequence>MIPLSYAQRRLWFIHRLEGPSATYNMPLTVRLTGPFDARAFAAAVGDVVGRHESLRTVFVEADGVPGQRVLDVDRVAVPVTVTEVAAAELDAAVTAAVRHEFDLASEIPVRADVFRYAEDACVVVLLIHHIAGDGWSMTPLLRDLSEAYAARRQGTAPDWEPLPVQYVDYTLWQQELLGSATDPDSVLSQQFAYWRQELAGVPEQLALPTDRPRPRVASHRGEVLVYGIDAESRAEVERFAATAGATVSMVWQSALAVLLAKLGAGEDIPIGAPIAGRTDDALTELVGFFVNTWVLRAQVSQANTFADLVGQVKAKALAAYENQDLPFELLVELLNPARSAAHHPLFQVLLSVQNNTAPTFSLSGVGFEPYALATTTSRFDLTFTIADAAGGWDMHVEYATDLFDRATIEALTARYARLVRAAVSAPDRQVGSIDLLDTGERALVLRRWNDTSRELPGSTVTELFDAQVSRTPDAIAVICGTHRLSYRDLGARADRLARVLISRGVRRDSVVAVALPRSVELLVALVAVLRAGGGYLPIDPGYPSERLTFVLADAAPVVVVTDPSTAEMLPSTDIPHLSVDTENTGRTGPVGEPSAEDLAYVIYTSGSTGVPKGVGITHRNVVNLVIQAWSAGPADRVLVHSSIAFDASTYEIWPALCGGATLVVATEQRSDPAEISRLVALHSVTKLFATPVLLAALVEYAEPLPDRPLAALAQVNTGADTVSSALVEGLRTVCDGVRVDNLYGPTEATVNVTSYAAPDLVAGATVPIGGPVANTRVYVLDSRLLPVPVGVDGELYAAGAQLARGYRGRPGLTAARFVADPFDPAGGRLYRTGDVVRWTAAGVLEFVGRADDQVKIRGFRVEPAEVEAALTQHPSVAQAVVVAVDTESRGKQLIGYVVAERAAAAELDGAEVRRFAGTRLPDFLVPAAVLVVDSVPRTANGKLDRAALPVPELRSAAEYRAPGTAQERLLAELFAEVLGVERVGADDSFFELGGHSLLATRLASRIRTTMGVEVAIRAIFEAPTVAQLVARLEAGARPRPALAPRPRPDVLPLSYAQRRLWFVHRLEGPSATFNIPLAVRLRGVDVAALGGALRDVVARHESLRTTFTERDGVPAQQIVAAESADVPVVVTDTGPDEVAAAVRAAVRYGFDLSTQIPVRAGVFRCADDDCVVVLLLHHIAGDGWSMTPLLRDLASAYAARLAGRTPDWSPLPVQYADYTLWQRELLGAQTDPESVLSQQYEYWRHELAGLPEQLRLPTDRPRPRVAGYRGDVVAFGIDPATRAAVERAAARAGATVSMVLQSALAVLLFELGAGEDIPIGSPIAGRTDEALADLVGFFVNTWVLRTAVTPAASFAEIVAQVRAKALAAYENQDIPFELLVELLNPVRSAAHHPLFQVSLAFQNNTVPTFELHGTEFAPYDVSLGVARFDLFFNIADAPAGQLWSGLVEYATELFDRATVETMVARLLRVLRQVTADPDRPVGRLDVLEPGEREAMVRRWNGGHAEVPETTVAGLFEAQVARTPDEIAIVCADAELSYRELDARADRLAQLLVAQGVGPDAVVAVALPRTAELIVALLGVLKAGGGYLPIDPAYPADRLRFVLADAAPVVVLTDTATARLLPNTATPQLCLDSEWTPGTVVERLPDPQNLAYVIYTSGSTGVPKGVGITHRNVVHLVAQAWSIEPGERVLVHSSVAFDASTYEIWPALCGGATLVLAGAERSDPAALSRLIATGSVTKMFATPPLLAALLEHVASLPANPLRSLRRIIAGGAELTAGVVRKATAYAAGLQIVNGYGPTETTACVTDHDAEPDAIGAVPIGRPVPNTRVYVLDSWLNPVPLGVPGELYVAGAQLARGYQRRAGLTAGRFVADPFDPAGGRLYRTGDVVRWTAAGVLEFVGRADDQVKIRGFRVEPGEVEAVLAQHPSVVQAVVLARATEAGGNQLVGYVVASGAEHELDGAEVRGFVAARLPEFMVPAVVTVLDALPLTANGKLDRAALPDPEFVSSARYQAPRTTQEQVLAAVFAEVLGVDKVGVDDSFFELGGDSIRSIQVVSRARERGVQISPREVFEYRTAAGLAAVAAERGVGGTMPAELPGGGVGWMPLLPVARFIRELGSGFDSFTQSLMLELPPGIDRAGLLATLGAVLDRHDVLRARLVDDERGAGLEVAPVGAVDVRSLLHRVDVTDQDAEEYAAVLAAQVEAAVARLAPAAGVLVQFVWFDAGPARPGRLSVVAHHLAIDGVSWRILLPDLAAAWAQVATGAVPVLPMAGTSLRRWAHGLAEAATGSRWTGQLPWWRAVLERPDPVLGARPLDPAVDVMATVEQVRVELPATVTESLLTALPAAFHGGTEDGLVAALTVAVHHWRHSRGRCAEHAGDVCDDSVLLRLEGHGREEDTVPGAELSSTVGWFTSVFPVRLRAGVTEWDQLCAGGPAAGAVVKAVKEQLRAVPDKGIGFGLLRYLDPASAEVLRQYSTGQIGFNYLGRLASGDLLPDRRPGAGWTPSQESAAATAAPHPAMPALAALDVTVMVVDAPEGPVLQAVFAAPTGVLRRQETAELAELWRRAAVGVARCATGPDAGGLTPSDLPLVALDQTEIEVLEAQYPHLVDVWPTTSMQSGLLFHRAFADSGFDAYHMQVVFELAGQVDPARMRAAGQALLDRHPNLRAGYVEGVRREPVQVVVDAVELPWRAVDLRELDESARAATLQRLLIADRNTHFDMARPPLLRWTLVQLTDERAELLFSTHHVLLDGWSLPLLIRELLHLYASDGAADALPQAPDYRHFLTWLAQRDMPAGVQVWADELDGLAEPTLLAGPGGDVGAAEVEQVAVPLDAATAAALPRRAKELAVTVNTVVQTAWGVLLAKTTGRNDVVAGATVSGRPPEIPDVDSMVGLFINTVPVRVRFGPQDSLADLLADVQARQVALLDQQHVGLAEIHRAVGLNVLFDSLIGFESYPVDYTGIGAAADSSGLAITGLRADAPTHYPLTLVAGAAPALQLRLEYRTDLFRRPAVEAMARQLTRIVQQVMSDASVPVGSIDLLGADERELVLRRWNDTALEVSGSTLPELFEAQVARTPDAVAVSCGAVEVSYRELAARADRLAALLIAYGVGPDDVVAVALPRSVDLIVTLLGVLRAGGGYLPIDPAYPSERSAFVLADADPVVLVTDSVTAAELPETSTPRLQLDAPAATARATGRTGSARAVTPQHLAYVIYTSGSTGVPKGVAITHGNVAHLVAQAWFAGPGERVLVHSSIAFDASTYEIWPALCGGATLVLATGERSDPAEITQVVQHRSVTKMFATPPLLSALADYAKSLPGTPLRSLIQVNTGADTVSSGLVHNLRAGCAGLRVDNLYGPTEATVDVTSFVVPARIDGAAVPIGAPVANSRVYVLDPWLTPVPIGTAGELYVSGAQLARGYRGRAGLTAQRFVADPFGPAGGRLYRTGDLVRWNEAGQLEFAGRIDDQVKIRGFRVEPGEVETVLAQHPSVAQAVVQARAGDRGGKQLIGYVVADRTATNAGELDGGEVRRFAAERLPDYMVPTAVLVLESMPLTASAKVDRRALPEPELSSSAAYRAPRTSQEQLLAEVFAEVLGLDRVGVDDSFFELGGDSIRSIQVVSRARELGVEISPREVFEHRTAAALATVALTRDVAAPVLAELPGGGVGWMPLLPVARFVRELGAGFDSFTQSLLLELPVGIDRAGLVATLTAVLDRHDVLRARLVDDERGAGLEVAPPGAVDVDGVLHRVETAAFAAHPADRAEVIVAQVAAAVGRMLPAAGVMVQFVWFDHGPHRPGLLSFVAHHLVVDGVSWRILLPDLASAWQEVAAGVAPVLPGVGTSMRRWAHGLAAAATRPERVAELSWWRSVLDGPDPALGSRALDPLVDVMSTVEHVEVRMPVQVTETLLTALPAVFHGSVEDGLLAALAAAVTRWRGGRGAEADSVLIRLEGHGRQEDTVAGADLSRTVGWFTSMFPVRLHAEADAWDQLCAGGPAAGTLFKSVKEQLRAVPGKGLGYGMLRYLNPDTAAVLQAFSAGQLSFNYLGRFTSADLLPARLRGAGWTPAVDGERLITPLDPAMSERPAIAVLDVNAMVIDTAAGPVLQAVFAAPAGVLPEHEIRELSELWRDAATGLARHADLGAGGLTPSDLPLVTLAQNEIEALEARYPRLVDVWPLTSMQSGLLFHQVLAGAGFDAYHMQVVFGLAGAVDPERMRAAGQGLLDRYPNLRVGFVTDGHGDSVQAVREGVELPWRVVDLRDTAASARGAALDRLLDEDRRTHFDVTRPPLLRLTLVRMTDERCELILTAHHVLLDGWSLPLLLRDLLHLYGSGGDRTALQQPPAYKEFLKWWHRRDSRAARQAWAEELDGVTEPTLLAGNDGGAGDGVAHVAVPLSAATAAGLNRRATELGVTLNTVVQAGWGMLLAATTGRRDVLTGATVSGRPPAIPGVDAMVGLFINTVAVRVRFGAGDTIADLLRGLQARQVALLDHHHIGLTEIHQVTGLNVLFDTLIGFESYPVDQSGIGAAAGTSGITIADLHPYSPSHYPLTFIVNGGPVLDLHLEYRTDAFERSAVEALAARLVRIFEQVVRDPEMPVVAIDLLGAAERESVLRRWNSAAAAVPEGTIADQFRARVAATPDAVAIVCADTELSYRDLDLRSERLARVLVSTGVCPDGVVAVALPRSAELLVTLLAVLKAGGGYLPIDPAYPSDRLAFILSDAGPTVLVTDHAAAAALPHSETPRLYLDTLDTGQQLDDSDLPTTVRPDNLAYVIYTSGSTGVPKGVAITHRNVLSFAAQPVWQGGAHEAVLLHSSIAFDASTYEIWVPLLGGGRVVVAPPERTDIAALGRMISAHGVTAAFITTRLFELFIDHCPAALGALRQVWAGGEELPARVLARALRVCPETRVVNGYGPTETTTFATCRGFESADGGVDAVVPIGAALANMRAFVLDPWLRPVPIGVTGELYLAGGQLGRGYHGRPGATAAQFVADPFDPAGGRLYRTGDVVRWNSTGELEYVGRVDDQVKVRGFRIEPGEVETALAQHPSVSHAVVIARDTGVGGKQLIGYAVAADPADRLDGAQLREFVAGRLPEYMVPAAVLVLERMPLTANGKLDRAALPVPELWSTVPYRAPGTERERVLSALFGEVLGRDRIGLDDNFFELGGHSLLATRLISRIRVELGVEVPIRAVFDAPTVARLAQRLDPAARVRPALTAGRRPDVVPLSFAQRRLWFIHRLEGPSATYNIPLAVRLRGVDVAALTAAIGDVVARHETLRTVFVETDGVPGQRVLAAADVEVPVQVTEAPPDELDAAVTAAVRFGFDLSTQIPIRVTVLRSGPGEYVLVLLIHHIAGDGWSMTPLLRDLATAYTARVDDRVPGWAPLPVQYVDYTLWQQDLLGAPTDPDSALARQFDYWRAELDGLPEQLRLPTDRPRPRVASYRGDMVVFEIDTEIRSGVQRLAARAGATVSMVLQSALAVLLFELGAGEDIPIGAPIAGRTDAALADLIGFFVNTWVLRARVAPAASFTELVAAIRAKALAAYENQDAPFELLVEMLNPVRSAAQHPLFQVSLAFQNNALPTLEFAGVEFEPYHASTATARFDLFFNIADTPAGQPWGAFIEYATDLFDHATVEAIATRFVRVLRQVVANPGAPVGSIDVLGEEERGLVVHAWNDTAVALEPDLTLAELFRRRVAATPDAVAVIAAGTELSYRELDVRAKKLARVLASYGVGPDSVVAVALPRSADLIVALLAVVQAGGGYLPIDPGYPADRLAFILADAEPVVVLTDAATAAVLPQTTTPRVELDSSTASGAEHTDRFAPPRPQNLAYVIYTSGSTGVPKGVGITHRNVVNLVAQAWSTGPADRVLAHSSIAFDASTYEIWPALCGGAALVVASAQRSDPAELTRLIQTRAVTKMFATPPLLSALAEYAESLPDNAFQSLRQVNTGADSLSTGLVEALRSNCGISRIDNLYGPTEATVDVTSYVVPGAVSGATVPIGAPVANTRVYVLDSWLSPVPVGVAGELYVAGAQLARGYLGRSGLTAARFVADPFDPADGRLYRTGDVVRWTAAGVLEFAGRADDQVKIRGFRVEPGEVETVLAQHPSVAQAVVLARETGTGGKQLVGYVVADKAGPVVGEDELVGQWRRVYDDLYSGVTGGAEAVAEPGDEPARADELASDFGGWNSSYTGAPIPLAQMREWRAATVDRIRELGPRRVLEIGVGSGLLMSQLAPECAEYWATDLSAETIGKLRGQLARVDAGWAANVFLSARPADDPAGLPECHFDTVVLNSVVQYFPSQAYLSKVLEQVLRVLAPGGAIFVGDVRNFALLTEFTTAVQLVRHGGADAAAVRDRVRRDIAAEQELLLAPEYFTALGRECGFDAVDIELKRGHSVNELNRYRYDVVLWKAPAQPLSVADLPKAGYRDHDWLCALLRNGHSDGLRITGIPHAGLIGEVAAAELIRGGQSVPDEPESVSTAVGFEGTLDRAARPDTGLLPEELHVLGTALGYTTAVTWSATPGHMDAVFLDAETRGGRPLAGVYESPANSAACANNPQAGLLAAAVRRWAADRLPEFMVPAGVLVLDALPLTANGKLDRGALPDPELLSASDYRAPRTEREQTVAELFAEILGVGRVGIDDDFFALGGHSLLATRLTSRIRATLGVEVPVRVVFDAPTVAQLVPRLDEGASAGTDFDPVLLLKSSGGQQPLWCLHPGGGLGWFYQQLGGHLPDRPVYAIQSRGLDGGPVAESFEAMVADYIDQILALQHEGPYYLLGWSYGGIVAHALACELTRRGSEVGFLGIMDSKPPVASDDDPDISEEQAMAGIREWAADRFGEQLESPVIQRLVAQATKVLINNSTLLDGFTSPCFDGDLTVFAAAIDEAGNRTADAATEFERAWRPHVSGRIEVREVDCAHGDFDRPENMHRVGRMLDELL</sequence>
<dbReference type="GO" id="GO:0017000">
    <property type="term" value="P:antibiotic biosynthetic process"/>
    <property type="evidence" value="ECO:0007669"/>
    <property type="project" value="UniProtKB-KW"/>
</dbReference>
<dbReference type="PROSITE" id="PS50075">
    <property type="entry name" value="CARRIER"/>
    <property type="match status" value="5"/>
</dbReference>
<dbReference type="GO" id="GO:0031177">
    <property type="term" value="F:phosphopantetheine binding"/>
    <property type="evidence" value="ECO:0007669"/>
    <property type="project" value="InterPro"/>
</dbReference>
<evidence type="ECO:0000256" key="6">
    <source>
        <dbReference type="ARBA" id="ARBA00023194"/>
    </source>
</evidence>
<reference evidence="7" key="1">
    <citation type="journal article" date="2014" name="BMC Genomics">
        <title>Genome based analysis of type-I polyketide synthase and nonribosomal peptide synthetase gene clusters in seven strains of five representative Nocardia species.</title>
        <authorList>
            <person name="Komaki H."/>
            <person name="Ichikawa N."/>
            <person name="Hosoyama A."/>
            <person name="Takahashi-Nakaguchi A."/>
            <person name="Matsuzawa T."/>
            <person name="Suzuki K."/>
            <person name="Fujita N."/>
            <person name="Gonoi T."/>
        </authorList>
    </citation>
    <scope>NUCLEOTIDE SEQUENCE</scope>
    <source>
        <strain evidence="7">NBRC 14402</strain>
    </source>
</reference>
<dbReference type="Gene3D" id="3.40.50.980">
    <property type="match status" value="10"/>
</dbReference>
<dbReference type="CDD" id="cd02440">
    <property type="entry name" value="AdoMet_MTases"/>
    <property type="match status" value="1"/>
</dbReference>
<dbReference type="SUPFAM" id="SSF56801">
    <property type="entry name" value="Acetyl-CoA synthetase-like"/>
    <property type="match status" value="5"/>
</dbReference>
<keyword evidence="3" id="KW-0596">Phosphopantetheine</keyword>
<keyword evidence="6" id="KW-0045">Antibiotic biosynthesis</keyword>
<dbReference type="Pfam" id="PF08242">
    <property type="entry name" value="Methyltransf_12"/>
    <property type="match status" value="1"/>
</dbReference>
<dbReference type="Gene3D" id="3.30.300.30">
    <property type="match status" value="6"/>
</dbReference>
<dbReference type="GO" id="GO:0009403">
    <property type="term" value="P:toxin biosynthetic process"/>
    <property type="evidence" value="ECO:0007669"/>
    <property type="project" value="UniProtKB-ARBA"/>
</dbReference>
<dbReference type="InterPro" id="IPR036736">
    <property type="entry name" value="ACP-like_sf"/>
</dbReference>
<dbReference type="InterPro" id="IPR010060">
    <property type="entry name" value="NRPS_synth"/>
</dbReference>
<dbReference type="SUPFAM" id="SSF53335">
    <property type="entry name" value="S-adenosyl-L-methionine-dependent methyltransferases"/>
    <property type="match status" value="1"/>
</dbReference>
<comment type="cofactor">
    <cofactor evidence="1">
        <name>pantetheine 4'-phosphate</name>
        <dbReference type="ChEBI" id="CHEBI:47942"/>
    </cofactor>
</comment>
<dbReference type="FunFam" id="3.40.50.12780:FF:000012">
    <property type="entry name" value="Non-ribosomal peptide synthetase"/>
    <property type="match status" value="5"/>
</dbReference>
<organism evidence="7">
    <name type="scientific">Nocardia brasiliensis</name>
    <dbReference type="NCBI Taxonomy" id="37326"/>
    <lineage>
        <taxon>Bacteria</taxon>
        <taxon>Bacillati</taxon>
        <taxon>Actinomycetota</taxon>
        <taxon>Actinomycetes</taxon>
        <taxon>Mycobacteriales</taxon>
        <taxon>Nocardiaceae</taxon>
        <taxon>Nocardia</taxon>
    </lineage>
</organism>
<dbReference type="Gene3D" id="3.30.559.30">
    <property type="entry name" value="Nonribosomal peptide synthetase, condensation domain"/>
    <property type="match status" value="7"/>
</dbReference>
<dbReference type="CDD" id="cd05930">
    <property type="entry name" value="A_NRPS"/>
    <property type="match status" value="4"/>
</dbReference>
<dbReference type="GO" id="GO:0003824">
    <property type="term" value="F:catalytic activity"/>
    <property type="evidence" value="ECO:0007669"/>
    <property type="project" value="InterPro"/>
</dbReference>
<dbReference type="GO" id="GO:0043041">
    <property type="term" value="P:amino acid activation for nonribosomal peptide biosynthetic process"/>
    <property type="evidence" value="ECO:0007669"/>
    <property type="project" value="TreeGrafter"/>
</dbReference>